<protein>
    <recommendedName>
        <fullName evidence="5">Cation-transporting P-type ATPase C-terminal domain-containing protein</fullName>
    </recommendedName>
</protein>
<feature type="compositionally biased region" description="Low complexity" evidence="1">
    <location>
        <begin position="1"/>
        <end position="15"/>
    </location>
</feature>
<feature type="transmembrane region" description="Helical" evidence="2">
    <location>
        <begin position="241"/>
        <end position="266"/>
    </location>
</feature>
<dbReference type="EMBL" id="MUJZ01057357">
    <property type="protein sequence ID" value="OTF72204.1"/>
    <property type="molecule type" value="Genomic_DNA"/>
</dbReference>
<dbReference type="Gene3D" id="1.20.1110.10">
    <property type="entry name" value="Calcium-transporting ATPase, transmembrane domain"/>
    <property type="match status" value="1"/>
</dbReference>
<keyword evidence="2" id="KW-0812">Transmembrane</keyword>
<evidence type="ECO:0000313" key="4">
    <source>
        <dbReference type="Proteomes" id="UP000194236"/>
    </source>
</evidence>
<name>A0A1Y3AWN4_EURMA</name>
<keyword evidence="4" id="KW-1185">Reference proteome</keyword>
<keyword evidence="2" id="KW-1133">Transmembrane helix</keyword>
<accession>A0A1Y3AWN4</accession>
<dbReference type="PANTHER" id="PTHR13219:SF6">
    <property type="entry name" value="TRANSMEMBRANE PROTEIN 94"/>
    <property type="match status" value="1"/>
</dbReference>
<dbReference type="AlphaFoldDB" id="A0A1Y3AWN4"/>
<evidence type="ECO:0000256" key="1">
    <source>
        <dbReference type="SAM" id="MobiDB-lite"/>
    </source>
</evidence>
<dbReference type="SUPFAM" id="SSF81665">
    <property type="entry name" value="Calcium ATPase, transmembrane domain M"/>
    <property type="match status" value="1"/>
</dbReference>
<gene>
    <name evidence="3" type="ORF">BLA29_002272</name>
</gene>
<feature type="compositionally biased region" description="Polar residues" evidence="1">
    <location>
        <begin position="59"/>
        <end position="82"/>
    </location>
</feature>
<keyword evidence="2" id="KW-0472">Membrane</keyword>
<organism evidence="3 4">
    <name type="scientific">Euroglyphus maynei</name>
    <name type="common">Mayne's house dust mite</name>
    <dbReference type="NCBI Taxonomy" id="6958"/>
    <lineage>
        <taxon>Eukaryota</taxon>
        <taxon>Metazoa</taxon>
        <taxon>Ecdysozoa</taxon>
        <taxon>Arthropoda</taxon>
        <taxon>Chelicerata</taxon>
        <taxon>Arachnida</taxon>
        <taxon>Acari</taxon>
        <taxon>Acariformes</taxon>
        <taxon>Sarcoptiformes</taxon>
        <taxon>Astigmata</taxon>
        <taxon>Psoroptidia</taxon>
        <taxon>Analgoidea</taxon>
        <taxon>Pyroglyphidae</taxon>
        <taxon>Pyroglyphinae</taxon>
        <taxon>Euroglyphus</taxon>
    </lineage>
</organism>
<dbReference type="InterPro" id="IPR039720">
    <property type="entry name" value="TMEM94"/>
</dbReference>
<dbReference type="OrthoDB" id="5568754at2759"/>
<proteinExistence type="predicted"/>
<dbReference type="Proteomes" id="UP000194236">
    <property type="component" value="Unassembled WGS sequence"/>
</dbReference>
<evidence type="ECO:0000256" key="2">
    <source>
        <dbReference type="SAM" id="Phobius"/>
    </source>
</evidence>
<feature type="region of interest" description="Disordered" evidence="1">
    <location>
        <begin position="55"/>
        <end position="89"/>
    </location>
</feature>
<feature type="transmembrane region" description="Helical" evidence="2">
    <location>
        <begin position="272"/>
        <end position="291"/>
    </location>
</feature>
<comment type="caution">
    <text evidence="3">The sequence shown here is derived from an EMBL/GenBank/DDBJ whole genome shotgun (WGS) entry which is preliminary data.</text>
</comment>
<evidence type="ECO:0008006" key="5">
    <source>
        <dbReference type="Google" id="ProtNLM"/>
    </source>
</evidence>
<sequence length="323" mass="36481">MSITSINSSDYASSSDSEDVHISHELHRPRRKQNSVCSDRSGSFNIRHGFSRAKEFRSSSKASNIHRQLSPSPSRNTTASTMTEHDAPITFDMSNRAKLPKGIDNIRPHLENVDNVPLLVSLFTDCTPEATKEMIKIMQEYDEVVCVIGSMANESNMPIFMQADASIGIDPMYPHVCKTEPVRPVDHVPVPNEFQCIYTPTQLANELIALPCSMTMERHNAIIFYYLILIARDYMMRMRNVFQFFLSSCLSISLAQMITSLLFLPPLISPGIVLWLSMIVIPFLSVSLMGIKPDPTVMTVATGKKLHLNKEVRLFIICYHFSY</sequence>
<feature type="region of interest" description="Disordered" evidence="1">
    <location>
        <begin position="1"/>
        <end position="41"/>
    </location>
</feature>
<dbReference type="PANTHER" id="PTHR13219">
    <property type="entry name" value="TRANSMEMBRANE PROTEIN 94"/>
    <property type="match status" value="1"/>
</dbReference>
<dbReference type="InterPro" id="IPR023298">
    <property type="entry name" value="ATPase_P-typ_TM_dom_sf"/>
</dbReference>
<evidence type="ECO:0000313" key="3">
    <source>
        <dbReference type="EMBL" id="OTF72204.1"/>
    </source>
</evidence>
<reference evidence="3 4" key="1">
    <citation type="submission" date="2017-03" db="EMBL/GenBank/DDBJ databases">
        <title>Genome Survey of Euroglyphus maynei.</title>
        <authorList>
            <person name="Arlian L.G."/>
            <person name="Morgan M.S."/>
            <person name="Rider S.D."/>
        </authorList>
    </citation>
    <scope>NUCLEOTIDE SEQUENCE [LARGE SCALE GENOMIC DNA]</scope>
    <source>
        <strain evidence="3">Arlian Lab</strain>
        <tissue evidence="3">Whole body</tissue>
    </source>
</reference>